<proteinExistence type="predicted"/>
<comment type="caution">
    <text evidence="2">The sequence shown here is derived from an EMBL/GenBank/DDBJ whole genome shotgun (WGS) entry which is preliminary data.</text>
</comment>
<dbReference type="EMBL" id="JBHUGZ010000001">
    <property type="protein sequence ID" value="MFD1981531.1"/>
    <property type="molecule type" value="Genomic_DNA"/>
</dbReference>
<feature type="compositionally biased region" description="Low complexity" evidence="1">
    <location>
        <begin position="53"/>
        <end position="65"/>
    </location>
</feature>
<gene>
    <name evidence="2" type="ORF">ACFSOZ_02265</name>
</gene>
<evidence type="ECO:0000313" key="3">
    <source>
        <dbReference type="Proteomes" id="UP001597405"/>
    </source>
</evidence>
<reference evidence="3" key="1">
    <citation type="journal article" date="2019" name="Int. J. Syst. Evol. Microbiol.">
        <title>The Global Catalogue of Microorganisms (GCM) 10K type strain sequencing project: providing services to taxonomists for standard genome sequencing and annotation.</title>
        <authorList>
            <consortium name="The Broad Institute Genomics Platform"/>
            <consortium name="The Broad Institute Genome Sequencing Center for Infectious Disease"/>
            <person name="Wu L."/>
            <person name="Ma J."/>
        </authorList>
    </citation>
    <scope>NUCLEOTIDE SEQUENCE [LARGE SCALE GENOMIC DNA]</scope>
    <source>
        <strain evidence="3">CGMCC 1.16225</strain>
    </source>
</reference>
<sequence length="76" mass="8077">MARQQSDLYGDNEAEDRFRRLLKSAVNTPPAPLKSMTPIGVTAQQKRGRKPKSSSVSSDASSASAKTAGRGDGKLD</sequence>
<keyword evidence="3" id="KW-1185">Reference proteome</keyword>
<evidence type="ECO:0000313" key="2">
    <source>
        <dbReference type="EMBL" id="MFD1981531.1"/>
    </source>
</evidence>
<protein>
    <submittedName>
        <fullName evidence="2">Uncharacterized protein</fullName>
    </submittedName>
</protein>
<evidence type="ECO:0000256" key="1">
    <source>
        <dbReference type="SAM" id="MobiDB-lite"/>
    </source>
</evidence>
<organism evidence="2 3">
    <name type="scientific">Mesorhizobium newzealandense</name>
    <dbReference type="NCBI Taxonomy" id="1300302"/>
    <lineage>
        <taxon>Bacteria</taxon>
        <taxon>Pseudomonadati</taxon>
        <taxon>Pseudomonadota</taxon>
        <taxon>Alphaproteobacteria</taxon>
        <taxon>Hyphomicrobiales</taxon>
        <taxon>Phyllobacteriaceae</taxon>
        <taxon>Mesorhizobium</taxon>
    </lineage>
</organism>
<feature type="region of interest" description="Disordered" evidence="1">
    <location>
        <begin position="20"/>
        <end position="76"/>
    </location>
</feature>
<dbReference type="RefSeq" id="WP_379093100.1">
    <property type="nucleotide sequence ID" value="NZ_JBHUGZ010000001.1"/>
</dbReference>
<name>A0ABW4U3V4_9HYPH</name>
<dbReference type="Proteomes" id="UP001597405">
    <property type="component" value="Unassembled WGS sequence"/>
</dbReference>
<accession>A0ABW4U3V4</accession>